<evidence type="ECO:0000313" key="5">
    <source>
        <dbReference type="Proteomes" id="UP001183648"/>
    </source>
</evidence>
<dbReference type="SUPFAM" id="SSF52266">
    <property type="entry name" value="SGNH hydrolase"/>
    <property type="match status" value="1"/>
</dbReference>
<evidence type="ECO:0000259" key="3">
    <source>
        <dbReference type="Pfam" id="PF13472"/>
    </source>
</evidence>
<dbReference type="Proteomes" id="UP001183648">
    <property type="component" value="Unassembled WGS sequence"/>
</dbReference>
<sequence>MTRSPSPGLRRVATGLAVAGGGVTALGGGLWGLLVAEAKLARRQIGNAEDDPPAPSGWYGHGRPGPAIKIALLGDSSAAGYGVETVEETPGAYLASGVAEAADRRVYLSSVAKVGAQSKDLAGQIDRVLPMEPHVAIIFIGGNDVTHAVPVKTSQRLLRAAVTRLKSHGVKVVVGTCPDLGAIEPLQPPLRQIARVWSRQLAQAQATVVVQADARAVALGSILGEEFTSLSHLLFGPDRFHPSAAGYARMSAAVLPTVLAALDLVPEDETPEWDRGEAVLPIDIAVLEAARHPGASVEPVTDETGRRGPGRFATLRRRRHQPETDVHAPEDTEDGVEPHAESLGT</sequence>
<dbReference type="PANTHER" id="PTHR30383">
    <property type="entry name" value="THIOESTERASE 1/PROTEASE 1/LYSOPHOSPHOLIPASE L1"/>
    <property type="match status" value="1"/>
</dbReference>
<keyword evidence="2" id="KW-1133">Transmembrane helix</keyword>
<feature type="transmembrane region" description="Helical" evidence="2">
    <location>
        <begin position="12"/>
        <end position="34"/>
    </location>
</feature>
<accession>A0ABU2BZM8</accession>
<evidence type="ECO:0000256" key="1">
    <source>
        <dbReference type="SAM" id="MobiDB-lite"/>
    </source>
</evidence>
<dbReference type="RefSeq" id="WP_310304708.1">
    <property type="nucleotide sequence ID" value="NZ_BAAAPS010000005.1"/>
</dbReference>
<dbReference type="EMBL" id="JAVDYG010000001">
    <property type="protein sequence ID" value="MDR7363837.1"/>
    <property type="molecule type" value="Genomic_DNA"/>
</dbReference>
<reference evidence="4 5" key="1">
    <citation type="submission" date="2023-07" db="EMBL/GenBank/DDBJ databases">
        <title>Sequencing the genomes of 1000 actinobacteria strains.</title>
        <authorList>
            <person name="Klenk H.-P."/>
        </authorList>
    </citation>
    <scope>NUCLEOTIDE SEQUENCE [LARGE SCALE GENOMIC DNA]</scope>
    <source>
        <strain evidence="4 5">DSM 19426</strain>
    </source>
</reference>
<evidence type="ECO:0000313" key="4">
    <source>
        <dbReference type="EMBL" id="MDR7363837.1"/>
    </source>
</evidence>
<organism evidence="4 5">
    <name type="scientific">Nocardioides marmoribigeumensis</name>
    <dbReference type="NCBI Taxonomy" id="433649"/>
    <lineage>
        <taxon>Bacteria</taxon>
        <taxon>Bacillati</taxon>
        <taxon>Actinomycetota</taxon>
        <taxon>Actinomycetes</taxon>
        <taxon>Propionibacteriales</taxon>
        <taxon>Nocardioidaceae</taxon>
        <taxon>Nocardioides</taxon>
    </lineage>
</organism>
<name>A0ABU2BZM8_9ACTN</name>
<dbReference type="Pfam" id="PF13472">
    <property type="entry name" value="Lipase_GDSL_2"/>
    <property type="match status" value="1"/>
</dbReference>
<keyword evidence="2" id="KW-0472">Membrane</keyword>
<feature type="region of interest" description="Disordered" evidence="1">
    <location>
        <begin position="295"/>
        <end position="345"/>
    </location>
</feature>
<dbReference type="InterPro" id="IPR051532">
    <property type="entry name" value="Ester_Hydrolysis_Enzymes"/>
</dbReference>
<keyword evidence="5" id="KW-1185">Reference proteome</keyword>
<feature type="domain" description="SGNH hydrolase-type esterase" evidence="3">
    <location>
        <begin position="72"/>
        <end position="249"/>
    </location>
</feature>
<keyword evidence="2" id="KW-0812">Transmembrane</keyword>
<protein>
    <submittedName>
        <fullName evidence="4">Lysophospholipase L1-like esterase</fullName>
    </submittedName>
</protein>
<dbReference type="InterPro" id="IPR036514">
    <property type="entry name" value="SGNH_hydro_sf"/>
</dbReference>
<feature type="compositionally biased region" description="Basic and acidic residues" evidence="1">
    <location>
        <begin position="321"/>
        <end position="345"/>
    </location>
</feature>
<dbReference type="Gene3D" id="3.40.50.1110">
    <property type="entry name" value="SGNH hydrolase"/>
    <property type="match status" value="1"/>
</dbReference>
<gene>
    <name evidence="4" type="ORF">J2S63_003390</name>
</gene>
<dbReference type="PANTHER" id="PTHR30383:SF5">
    <property type="entry name" value="SGNH HYDROLASE-TYPE ESTERASE DOMAIN-CONTAINING PROTEIN"/>
    <property type="match status" value="1"/>
</dbReference>
<dbReference type="CDD" id="cd01836">
    <property type="entry name" value="FeeA_FeeB_like"/>
    <property type="match status" value="1"/>
</dbReference>
<evidence type="ECO:0000256" key="2">
    <source>
        <dbReference type="SAM" id="Phobius"/>
    </source>
</evidence>
<dbReference type="InterPro" id="IPR013830">
    <property type="entry name" value="SGNH_hydro"/>
</dbReference>
<proteinExistence type="predicted"/>
<comment type="caution">
    <text evidence="4">The sequence shown here is derived from an EMBL/GenBank/DDBJ whole genome shotgun (WGS) entry which is preliminary data.</text>
</comment>